<dbReference type="PANTHER" id="PTHR31325">
    <property type="entry name" value="OS01G0798800 PROTEIN-RELATED"/>
    <property type="match status" value="1"/>
</dbReference>
<dbReference type="InterPro" id="IPR025315">
    <property type="entry name" value="DUF4220"/>
</dbReference>
<gene>
    <name evidence="3" type="ORF">Dsin_020235</name>
</gene>
<keyword evidence="1" id="KW-0472">Membrane</keyword>
<feature type="transmembrane region" description="Helical" evidence="1">
    <location>
        <begin position="218"/>
        <end position="240"/>
    </location>
</feature>
<dbReference type="Pfam" id="PF13968">
    <property type="entry name" value="DUF4220"/>
    <property type="match status" value="1"/>
</dbReference>
<evidence type="ECO:0000256" key="1">
    <source>
        <dbReference type="SAM" id="Phobius"/>
    </source>
</evidence>
<protein>
    <recommendedName>
        <fullName evidence="2">DUF4220 domain-containing protein</fullName>
    </recommendedName>
</protein>
<evidence type="ECO:0000259" key="2">
    <source>
        <dbReference type="Pfam" id="PF13968"/>
    </source>
</evidence>
<accession>A0AAE0E4S2</accession>
<organism evidence="3 4">
    <name type="scientific">Dipteronia sinensis</name>
    <dbReference type="NCBI Taxonomy" id="43782"/>
    <lineage>
        <taxon>Eukaryota</taxon>
        <taxon>Viridiplantae</taxon>
        <taxon>Streptophyta</taxon>
        <taxon>Embryophyta</taxon>
        <taxon>Tracheophyta</taxon>
        <taxon>Spermatophyta</taxon>
        <taxon>Magnoliopsida</taxon>
        <taxon>eudicotyledons</taxon>
        <taxon>Gunneridae</taxon>
        <taxon>Pentapetalae</taxon>
        <taxon>rosids</taxon>
        <taxon>malvids</taxon>
        <taxon>Sapindales</taxon>
        <taxon>Sapindaceae</taxon>
        <taxon>Hippocastanoideae</taxon>
        <taxon>Acereae</taxon>
        <taxon>Dipteronia</taxon>
    </lineage>
</organism>
<sequence>MASKEANCEHVTSKASDSLQAFWAPFLLLPLGGPDTITAYSLEDNELWLKLFLGLIVQVGVAFYVFLTFWSSNAFTFLAIPVFITGIVKYEERTWALWSTSSQRFKDPLRLSLKRLSFHRCIELFEYETDYNHNLVMKEGINIADRNLVQAFYSYKSLAYIIANQIFYDYRNYNYIIINGKSAEDAFKLVAIELGLMYDVLYTKAAIVYSRFGIQLRCITLISSVSALVLFSIIINVHSYPLMDIIVTYLLLAGAVLLDIYAFVVFFFLRLDKALVSQIQSCTTATPLDLKTYS</sequence>
<proteinExistence type="predicted"/>
<dbReference type="EMBL" id="JANJYJ010000006">
    <property type="protein sequence ID" value="KAK3206189.1"/>
    <property type="molecule type" value="Genomic_DNA"/>
</dbReference>
<keyword evidence="1" id="KW-0812">Transmembrane</keyword>
<reference evidence="3" key="1">
    <citation type="journal article" date="2023" name="Plant J.">
        <title>Genome sequences and population genomics provide insights into the demographic history, inbreeding, and mutation load of two 'living fossil' tree species of Dipteronia.</title>
        <authorList>
            <person name="Feng Y."/>
            <person name="Comes H.P."/>
            <person name="Chen J."/>
            <person name="Zhu S."/>
            <person name="Lu R."/>
            <person name="Zhang X."/>
            <person name="Li P."/>
            <person name="Qiu J."/>
            <person name="Olsen K.M."/>
            <person name="Qiu Y."/>
        </authorList>
    </citation>
    <scope>NUCLEOTIDE SEQUENCE</scope>
    <source>
        <strain evidence="3">NBL</strain>
    </source>
</reference>
<dbReference type="Proteomes" id="UP001281410">
    <property type="component" value="Unassembled WGS sequence"/>
</dbReference>
<comment type="caution">
    <text evidence="3">The sequence shown here is derived from an EMBL/GenBank/DDBJ whole genome shotgun (WGS) entry which is preliminary data.</text>
</comment>
<evidence type="ECO:0000313" key="3">
    <source>
        <dbReference type="EMBL" id="KAK3206189.1"/>
    </source>
</evidence>
<name>A0AAE0E4S2_9ROSI</name>
<keyword evidence="4" id="KW-1185">Reference proteome</keyword>
<keyword evidence="1" id="KW-1133">Transmembrane helix</keyword>
<evidence type="ECO:0000313" key="4">
    <source>
        <dbReference type="Proteomes" id="UP001281410"/>
    </source>
</evidence>
<feature type="transmembrane region" description="Helical" evidence="1">
    <location>
        <begin position="246"/>
        <end position="269"/>
    </location>
</feature>
<dbReference type="AlphaFoldDB" id="A0AAE0E4S2"/>
<feature type="domain" description="DUF4220" evidence="2">
    <location>
        <begin position="13"/>
        <end position="278"/>
    </location>
</feature>
<feature type="transmembrane region" description="Helical" evidence="1">
    <location>
        <begin position="73"/>
        <end position="90"/>
    </location>
</feature>